<comment type="subcellular location">
    <subcellularLocation>
        <location evidence="1">Membrane</location>
        <topology evidence="1">Multi-pass membrane protein</topology>
    </subcellularLocation>
</comment>
<evidence type="ECO:0000313" key="19">
    <source>
        <dbReference type="Proteomes" id="UP001165089"/>
    </source>
</evidence>
<reference evidence="18 19" key="1">
    <citation type="journal article" date="2023" name="Antonie Van Leeuwenhoek">
        <title>Mesoterricola silvestris gen. nov., sp. nov., Mesoterricola sediminis sp. nov., Geothrix oryzae sp. nov., Geothrix edaphica sp. nov., Geothrix rubra sp. nov., and Geothrix limicola sp. nov., six novel members of Acidobacteriota isolated from soils.</title>
        <authorList>
            <person name="Itoh H."/>
            <person name="Sugisawa Y."/>
            <person name="Mise K."/>
            <person name="Xu Z."/>
            <person name="Kuniyasu M."/>
            <person name="Ushijima N."/>
            <person name="Kawano K."/>
            <person name="Kobayashi E."/>
            <person name="Shiratori Y."/>
            <person name="Masuda Y."/>
            <person name="Senoo K."/>
        </authorList>
    </citation>
    <scope>NUCLEOTIDE SEQUENCE [LARGE SCALE GENOMIC DNA]</scope>
    <source>
        <strain evidence="18 19">Red803</strain>
    </source>
</reference>
<keyword evidence="6" id="KW-0444">Lipid biosynthesis</keyword>
<dbReference type="PIRSF" id="PIRSF000847">
    <property type="entry name" value="Phos_ph_gly_syn"/>
    <property type="match status" value="1"/>
</dbReference>
<comment type="pathway">
    <text evidence="2">Phospholipid metabolism; phosphatidylglycerol biosynthesis; phosphatidylglycerol from CDP-diacylglycerol: step 1/2.</text>
</comment>
<gene>
    <name evidence="18" type="primary">pgsA_1</name>
    <name evidence="18" type="ORF">GETHPA_08800</name>
</gene>
<dbReference type="Proteomes" id="UP001165089">
    <property type="component" value="Unassembled WGS sequence"/>
</dbReference>
<evidence type="ECO:0000313" key="18">
    <source>
        <dbReference type="EMBL" id="GLH69347.1"/>
    </source>
</evidence>
<dbReference type="InterPro" id="IPR004570">
    <property type="entry name" value="Phosphatidylglycerol_P_synth"/>
</dbReference>
<evidence type="ECO:0000256" key="11">
    <source>
        <dbReference type="ARBA" id="ARBA00023136"/>
    </source>
</evidence>
<evidence type="ECO:0000256" key="16">
    <source>
        <dbReference type="RuleBase" id="RU003750"/>
    </source>
</evidence>
<organism evidence="18 19">
    <name type="scientific">Geothrix rubra</name>
    <dbReference type="NCBI Taxonomy" id="2927977"/>
    <lineage>
        <taxon>Bacteria</taxon>
        <taxon>Pseudomonadati</taxon>
        <taxon>Acidobacteriota</taxon>
        <taxon>Holophagae</taxon>
        <taxon>Holophagales</taxon>
        <taxon>Holophagaceae</taxon>
        <taxon>Geothrix</taxon>
    </lineage>
</organism>
<comment type="caution">
    <text evidence="18">The sequence shown here is derived from an EMBL/GenBank/DDBJ whole genome shotgun (WGS) entry which is preliminary data.</text>
</comment>
<keyword evidence="7 16" id="KW-0808">Transferase</keyword>
<evidence type="ECO:0000256" key="7">
    <source>
        <dbReference type="ARBA" id="ARBA00022679"/>
    </source>
</evidence>
<evidence type="ECO:0000256" key="13">
    <source>
        <dbReference type="ARBA" id="ARBA00023264"/>
    </source>
</evidence>
<keyword evidence="12" id="KW-0594">Phospholipid biosynthesis</keyword>
<evidence type="ECO:0000256" key="5">
    <source>
        <dbReference type="ARBA" id="ARBA00014944"/>
    </source>
</evidence>
<evidence type="ECO:0000256" key="12">
    <source>
        <dbReference type="ARBA" id="ARBA00023209"/>
    </source>
</evidence>
<evidence type="ECO:0000256" key="6">
    <source>
        <dbReference type="ARBA" id="ARBA00022516"/>
    </source>
</evidence>
<keyword evidence="10" id="KW-0443">Lipid metabolism</keyword>
<evidence type="ECO:0000256" key="15">
    <source>
        <dbReference type="NCBIfam" id="TIGR00560"/>
    </source>
</evidence>
<keyword evidence="9 17" id="KW-1133">Transmembrane helix</keyword>
<dbReference type="EMBL" id="BSDD01000001">
    <property type="protein sequence ID" value="GLH69347.1"/>
    <property type="molecule type" value="Genomic_DNA"/>
</dbReference>
<feature type="transmembrane region" description="Helical" evidence="17">
    <location>
        <begin position="166"/>
        <end position="192"/>
    </location>
</feature>
<dbReference type="PANTHER" id="PTHR14269:SF62">
    <property type="entry name" value="CDP-DIACYLGLYCEROL--GLYCEROL-3-PHOSPHATE 3-PHOSPHATIDYLTRANSFERASE 1, CHLOROPLASTIC"/>
    <property type="match status" value="1"/>
</dbReference>
<dbReference type="PROSITE" id="PS00379">
    <property type="entry name" value="CDP_ALCOHOL_P_TRANSF"/>
    <property type="match status" value="1"/>
</dbReference>
<dbReference type="Gene3D" id="1.20.120.1760">
    <property type="match status" value="1"/>
</dbReference>
<dbReference type="EC" id="2.7.8.5" evidence="4 15"/>
<evidence type="ECO:0000256" key="9">
    <source>
        <dbReference type="ARBA" id="ARBA00022989"/>
    </source>
</evidence>
<sequence>MNLPNLLSLARILMVPILVVVLMTKVTNHEVIGVVVFWAASITDWLDGYLARRWKQVTTLGKLLDPLADKLLVAGALISLVELNLAPAWMTFIILAREFAVTGLRGIASEEGLTIPAGTVGKWKMGFQVAAISCLILGPRLDYWLYEWTHKEIFRFFIQLNRPYTFFWGMGVLLLWAALILAVWSAVSYFHAFWKVVGPRIMAEDGNLTGKQKGDPE</sequence>
<feature type="transmembrane region" description="Helical" evidence="17">
    <location>
        <begin position="6"/>
        <end position="24"/>
    </location>
</feature>
<evidence type="ECO:0000256" key="3">
    <source>
        <dbReference type="ARBA" id="ARBA00010441"/>
    </source>
</evidence>
<evidence type="ECO:0000256" key="1">
    <source>
        <dbReference type="ARBA" id="ARBA00004141"/>
    </source>
</evidence>
<dbReference type="InterPro" id="IPR050324">
    <property type="entry name" value="CDP-alcohol_PTase-I"/>
</dbReference>
<accession>A0ABQ5Q421</accession>
<name>A0ABQ5Q421_9BACT</name>
<comment type="similarity">
    <text evidence="3 16">Belongs to the CDP-alcohol phosphatidyltransferase class-I family.</text>
</comment>
<proteinExistence type="inferred from homology"/>
<dbReference type="InterPro" id="IPR000462">
    <property type="entry name" value="CDP-OH_P_trans"/>
</dbReference>
<feature type="transmembrane region" description="Helical" evidence="17">
    <location>
        <begin position="71"/>
        <end position="95"/>
    </location>
</feature>
<protein>
    <recommendedName>
        <fullName evidence="5 15">CDP-diacylglycerol--glycerol-3-phosphate 3-phosphatidyltransferase</fullName>
        <ecNumber evidence="4 15">2.7.8.5</ecNumber>
    </recommendedName>
</protein>
<evidence type="ECO:0000256" key="2">
    <source>
        <dbReference type="ARBA" id="ARBA00005042"/>
    </source>
</evidence>
<evidence type="ECO:0000256" key="17">
    <source>
        <dbReference type="SAM" id="Phobius"/>
    </source>
</evidence>
<evidence type="ECO:0000256" key="4">
    <source>
        <dbReference type="ARBA" id="ARBA00013170"/>
    </source>
</evidence>
<dbReference type="PANTHER" id="PTHR14269">
    <property type="entry name" value="CDP-DIACYLGLYCEROL--GLYCEROL-3-PHOSPHATE 3-PHOSPHATIDYLTRANSFERASE-RELATED"/>
    <property type="match status" value="1"/>
</dbReference>
<keyword evidence="13" id="KW-1208">Phospholipid metabolism</keyword>
<keyword evidence="8 17" id="KW-0812">Transmembrane</keyword>
<evidence type="ECO:0000256" key="10">
    <source>
        <dbReference type="ARBA" id="ARBA00023098"/>
    </source>
</evidence>
<comment type="catalytic activity">
    <reaction evidence="14">
        <text>a CDP-1,2-diacyl-sn-glycerol + sn-glycerol 3-phosphate = a 1,2-diacyl-sn-glycero-3-phospho-(1'-sn-glycero-3'-phosphate) + CMP + H(+)</text>
        <dbReference type="Rhea" id="RHEA:12593"/>
        <dbReference type="ChEBI" id="CHEBI:15378"/>
        <dbReference type="ChEBI" id="CHEBI:57597"/>
        <dbReference type="ChEBI" id="CHEBI:58332"/>
        <dbReference type="ChEBI" id="CHEBI:60110"/>
        <dbReference type="ChEBI" id="CHEBI:60377"/>
        <dbReference type="EC" id="2.7.8.5"/>
    </reaction>
</comment>
<dbReference type="InterPro" id="IPR048254">
    <property type="entry name" value="CDP_ALCOHOL_P_TRANSF_CS"/>
</dbReference>
<dbReference type="RefSeq" id="WP_285723344.1">
    <property type="nucleotide sequence ID" value="NZ_BSDD01000001.1"/>
</dbReference>
<dbReference type="NCBIfam" id="TIGR00560">
    <property type="entry name" value="pgsA"/>
    <property type="match status" value="1"/>
</dbReference>
<keyword evidence="11 17" id="KW-0472">Membrane</keyword>
<keyword evidence="19" id="KW-1185">Reference proteome</keyword>
<evidence type="ECO:0000256" key="14">
    <source>
        <dbReference type="ARBA" id="ARBA00048586"/>
    </source>
</evidence>
<dbReference type="InterPro" id="IPR043130">
    <property type="entry name" value="CDP-OH_PTrfase_TM_dom"/>
</dbReference>
<evidence type="ECO:0000256" key="8">
    <source>
        <dbReference type="ARBA" id="ARBA00022692"/>
    </source>
</evidence>
<dbReference type="Pfam" id="PF01066">
    <property type="entry name" value="CDP-OH_P_transf"/>
    <property type="match status" value="1"/>
</dbReference>